<protein>
    <recommendedName>
        <fullName evidence="4">TIGR02996 domain-containing protein</fullName>
    </recommendedName>
</protein>
<reference evidence="2 3" key="1">
    <citation type="submission" date="2019-05" db="EMBL/GenBank/DDBJ databases">
        <authorList>
            <consortium name="Science for Life Laboratories"/>
        </authorList>
    </citation>
    <scope>NUCLEOTIDE SEQUENCE [LARGE SCALE GENOMIC DNA]</scope>
    <source>
        <strain evidence="2">Soil9</strain>
    </source>
</reference>
<dbReference type="InterPro" id="IPR014338">
    <property type="entry name" value="CHP02996_rpt-companion-dom"/>
</dbReference>
<evidence type="ECO:0000256" key="1">
    <source>
        <dbReference type="SAM" id="MobiDB-lite"/>
    </source>
</evidence>
<dbReference type="RefSeq" id="WP_162667596.1">
    <property type="nucleotide sequence ID" value="NZ_LR593886.1"/>
</dbReference>
<organism evidence="2 3">
    <name type="scientific">Gemmata massiliana</name>
    <dbReference type="NCBI Taxonomy" id="1210884"/>
    <lineage>
        <taxon>Bacteria</taxon>
        <taxon>Pseudomonadati</taxon>
        <taxon>Planctomycetota</taxon>
        <taxon>Planctomycetia</taxon>
        <taxon>Gemmatales</taxon>
        <taxon>Gemmataceae</taxon>
        <taxon>Gemmata</taxon>
    </lineage>
</organism>
<proteinExistence type="predicted"/>
<dbReference type="AlphaFoldDB" id="A0A6P2CUE9"/>
<sequence>MNERKALLDAIAMHAAEDTPRLVYADWLDEYGAGDLDRAMSESIRVSCFRRNHPIGISRRQPHNESARDQQPHRVRAGW</sequence>
<dbReference type="NCBIfam" id="TIGR02996">
    <property type="entry name" value="rpt_mate_G_obs"/>
    <property type="match status" value="1"/>
</dbReference>
<accession>A0A6P2CUE9</accession>
<dbReference type="Proteomes" id="UP000464178">
    <property type="component" value="Chromosome"/>
</dbReference>
<dbReference type="KEGG" id="gms:SOIL9_49360"/>
<feature type="region of interest" description="Disordered" evidence="1">
    <location>
        <begin position="55"/>
        <end position="79"/>
    </location>
</feature>
<evidence type="ECO:0008006" key="4">
    <source>
        <dbReference type="Google" id="ProtNLM"/>
    </source>
</evidence>
<gene>
    <name evidence="2" type="ORF">SOIL9_49360</name>
</gene>
<evidence type="ECO:0000313" key="2">
    <source>
        <dbReference type="EMBL" id="VTR92778.1"/>
    </source>
</evidence>
<evidence type="ECO:0000313" key="3">
    <source>
        <dbReference type="Proteomes" id="UP000464178"/>
    </source>
</evidence>
<dbReference type="EMBL" id="LR593886">
    <property type="protein sequence ID" value="VTR92778.1"/>
    <property type="molecule type" value="Genomic_DNA"/>
</dbReference>
<name>A0A6P2CUE9_9BACT</name>
<keyword evidence="3" id="KW-1185">Reference proteome</keyword>
<feature type="compositionally biased region" description="Basic and acidic residues" evidence="1">
    <location>
        <begin position="62"/>
        <end position="72"/>
    </location>
</feature>